<dbReference type="RefSeq" id="WP_118199370.1">
    <property type="nucleotide sequence ID" value="NZ_JAAILK010000001.1"/>
</dbReference>
<name>A0A3R6HPE6_9FIRM</name>
<dbReference type="EMBL" id="QRHO01000019">
    <property type="protein sequence ID" value="RHF81896.1"/>
    <property type="molecule type" value="Genomic_DNA"/>
</dbReference>
<gene>
    <name evidence="1" type="ORF">DW656_12490</name>
</gene>
<sequence length="115" mass="13266">MNVTYEYYKDSFGGSLIPESHWKSVEVKMSARLNRYTFDRMEEGAWPAKAKTALCEMCDCAYKYDQRDGITSENNDGYSVSFDVSRSVDSMLYRIAEVYLVNTGLMDLVVDDDYE</sequence>
<accession>A0A3R6HPE6</accession>
<organism evidence="1 2">
    <name type="scientific">Coprococcus comes</name>
    <dbReference type="NCBI Taxonomy" id="410072"/>
    <lineage>
        <taxon>Bacteria</taxon>
        <taxon>Bacillati</taxon>
        <taxon>Bacillota</taxon>
        <taxon>Clostridia</taxon>
        <taxon>Lachnospirales</taxon>
        <taxon>Lachnospiraceae</taxon>
        <taxon>Coprococcus</taxon>
    </lineage>
</organism>
<evidence type="ECO:0000313" key="2">
    <source>
        <dbReference type="Proteomes" id="UP000284579"/>
    </source>
</evidence>
<dbReference type="AlphaFoldDB" id="A0A3R6HPE6"/>
<comment type="caution">
    <text evidence="1">The sequence shown here is derived from an EMBL/GenBank/DDBJ whole genome shotgun (WGS) entry which is preliminary data.</text>
</comment>
<proteinExistence type="predicted"/>
<reference evidence="1 2" key="1">
    <citation type="submission" date="2018-08" db="EMBL/GenBank/DDBJ databases">
        <title>A genome reference for cultivated species of the human gut microbiota.</title>
        <authorList>
            <person name="Zou Y."/>
            <person name="Xue W."/>
            <person name="Luo G."/>
        </authorList>
    </citation>
    <scope>NUCLEOTIDE SEQUENCE [LARGE SCALE GENOMIC DNA]</scope>
    <source>
        <strain evidence="1 2">AM23-3</strain>
    </source>
</reference>
<protein>
    <submittedName>
        <fullName evidence="1">Uncharacterized protein</fullName>
    </submittedName>
</protein>
<dbReference type="Proteomes" id="UP000284579">
    <property type="component" value="Unassembled WGS sequence"/>
</dbReference>
<evidence type="ECO:0000313" key="1">
    <source>
        <dbReference type="EMBL" id="RHF81896.1"/>
    </source>
</evidence>